<feature type="region of interest" description="Disordered" evidence="1">
    <location>
        <begin position="1"/>
        <end position="20"/>
    </location>
</feature>
<dbReference type="Proteomes" id="UP000244722">
    <property type="component" value="Unassembled WGS sequence"/>
</dbReference>
<keyword evidence="2" id="KW-1133">Transmembrane helix</keyword>
<keyword evidence="2" id="KW-0472">Membrane</keyword>
<protein>
    <submittedName>
        <fullName evidence="3">Uncharacterized protein</fullName>
    </submittedName>
</protein>
<feature type="transmembrane region" description="Helical" evidence="2">
    <location>
        <begin position="56"/>
        <end position="73"/>
    </location>
</feature>
<keyword evidence="2" id="KW-0812">Transmembrane</keyword>
<comment type="caution">
    <text evidence="3">The sequence shown here is derived from an EMBL/GenBank/DDBJ whole genome shotgun (WGS) entry which is preliminary data.</text>
</comment>
<feature type="non-terminal residue" evidence="3">
    <location>
        <position position="85"/>
    </location>
</feature>
<dbReference type="EMBL" id="NESQ01000251">
    <property type="protein sequence ID" value="PUU75105.1"/>
    <property type="molecule type" value="Genomic_DNA"/>
</dbReference>
<evidence type="ECO:0000313" key="4">
    <source>
        <dbReference type="Proteomes" id="UP000244722"/>
    </source>
</evidence>
<proteinExistence type="predicted"/>
<evidence type="ECO:0000256" key="2">
    <source>
        <dbReference type="SAM" id="Phobius"/>
    </source>
</evidence>
<dbReference type="OrthoDB" id="5475932at2759"/>
<accession>A0A2T6ZHY8</accession>
<evidence type="ECO:0000256" key="1">
    <source>
        <dbReference type="SAM" id="MobiDB-lite"/>
    </source>
</evidence>
<name>A0A2T6ZHY8_TUBBO</name>
<feature type="non-terminal residue" evidence="3">
    <location>
        <position position="1"/>
    </location>
</feature>
<reference evidence="3 4" key="1">
    <citation type="submission" date="2017-04" db="EMBL/GenBank/DDBJ databases">
        <title>Draft genome sequence of Tuber borchii Vittad., a whitish edible truffle.</title>
        <authorList>
            <consortium name="DOE Joint Genome Institute"/>
            <person name="Murat C."/>
            <person name="Kuo A."/>
            <person name="Barry K.W."/>
            <person name="Clum A."/>
            <person name="Dockter R.B."/>
            <person name="Fauchery L."/>
            <person name="Iotti M."/>
            <person name="Kohler A."/>
            <person name="Labutti K."/>
            <person name="Lindquist E.A."/>
            <person name="Lipzen A."/>
            <person name="Ohm R.A."/>
            <person name="Wang M."/>
            <person name="Grigoriev I.V."/>
            <person name="Zambonelli A."/>
            <person name="Martin F.M."/>
        </authorList>
    </citation>
    <scope>NUCLEOTIDE SEQUENCE [LARGE SCALE GENOMIC DNA]</scope>
    <source>
        <strain evidence="3 4">Tbo3840</strain>
    </source>
</reference>
<evidence type="ECO:0000313" key="3">
    <source>
        <dbReference type="EMBL" id="PUU75105.1"/>
    </source>
</evidence>
<dbReference type="AlphaFoldDB" id="A0A2T6ZHY8"/>
<gene>
    <name evidence="3" type="ORF">B9Z19DRAFT_898418</name>
</gene>
<keyword evidence="4" id="KW-1185">Reference proteome</keyword>
<sequence length="85" mass="9616">DLGDSISKSADSDLSTPSSKWSQALSIWPLRLLYPPWKTDARPNTQSLLSFSIDQYFILASLICLFAFLLYILPSPSLDLFSFRK</sequence>
<organism evidence="3 4">
    <name type="scientific">Tuber borchii</name>
    <name type="common">White truffle</name>
    <dbReference type="NCBI Taxonomy" id="42251"/>
    <lineage>
        <taxon>Eukaryota</taxon>
        <taxon>Fungi</taxon>
        <taxon>Dikarya</taxon>
        <taxon>Ascomycota</taxon>
        <taxon>Pezizomycotina</taxon>
        <taxon>Pezizomycetes</taxon>
        <taxon>Pezizales</taxon>
        <taxon>Tuberaceae</taxon>
        <taxon>Tuber</taxon>
    </lineage>
</organism>